<name>A0AAD9QF20_ACRCE</name>
<keyword evidence="2" id="KW-1185">Reference proteome</keyword>
<comment type="caution">
    <text evidence="1">The sequence shown here is derived from an EMBL/GenBank/DDBJ whole genome shotgun (WGS) entry which is preliminary data.</text>
</comment>
<accession>A0AAD9QF20</accession>
<evidence type="ECO:0000313" key="2">
    <source>
        <dbReference type="Proteomes" id="UP001249851"/>
    </source>
</evidence>
<sequence>MRPIANWFIHLPNISMVFFSTIRLLESRKHLGVIILQATEDWKSEQEKNNKTVVISFMNMINVQRPKVFKAPEYTYNK</sequence>
<evidence type="ECO:0000313" key="1">
    <source>
        <dbReference type="EMBL" id="KAK2560093.1"/>
    </source>
</evidence>
<gene>
    <name evidence="1" type="ORF">P5673_017052</name>
</gene>
<dbReference type="EMBL" id="JARQWQ010000037">
    <property type="protein sequence ID" value="KAK2560093.1"/>
    <property type="molecule type" value="Genomic_DNA"/>
</dbReference>
<reference evidence="1" key="1">
    <citation type="journal article" date="2023" name="G3 (Bethesda)">
        <title>Whole genome assembly and annotation of the endangered Caribbean coral Acropora cervicornis.</title>
        <authorList>
            <person name="Selwyn J.D."/>
            <person name="Vollmer S.V."/>
        </authorList>
    </citation>
    <scope>NUCLEOTIDE SEQUENCE</scope>
    <source>
        <strain evidence="1">K2</strain>
    </source>
</reference>
<protein>
    <submittedName>
        <fullName evidence="1">Uncharacterized protein</fullName>
    </submittedName>
</protein>
<dbReference type="AlphaFoldDB" id="A0AAD9QF20"/>
<organism evidence="1 2">
    <name type="scientific">Acropora cervicornis</name>
    <name type="common">Staghorn coral</name>
    <dbReference type="NCBI Taxonomy" id="6130"/>
    <lineage>
        <taxon>Eukaryota</taxon>
        <taxon>Metazoa</taxon>
        <taxon>Cnidaria</taxon>
        <taxon>Anthozoa</taxon>
        <taxon>Hexacorallia</taxon>
        <taxon>Scleractinia</taxon>
        <taxon>Astrocoeniina</taxon>
        <taxon>Acroporidae</taxon>
        <taxon>Acropora</taxon>
    </lineage>
</organism>
<reference evidence="1" key="2">
    <citation type="journal article" date="2023" name="Science">
        <title>Genomic signatures of disease resistance in endangered staghorn corals.</title>
        <authorList>
            <person name="Vollmer S.V."/>
            <person name="Selwyn J.D."/>
            <person name="Despard B.A."/>
            <person name="Roesel C.L."/>
        </authorList>
    </citation>
    <scope>NUCLEOTIDE SEQUENCE</scope>
    <source>
        <strain evidence="1">K2</strain>
    </source>
</reference>
<proteinExistence type="predicted"/>
<dbReference type="Proteomes" id="UP001249851">
    <property type="component" value="Unassembled WGS sequence"/>
</dbReference>